<keyword evidence="1" id="KW-0862">Zinc</keyword>
<dbReference type="EMBL" id="BQNB010016986">
    <property type="protein sequence ID" value="GJT58071.1"/>
    <property type="molecule type" value="Genomic_DNA"/>
</dbReference>
<reference evidence="3" key="2">
    <citation type="submission" date="2022-01" db="EMBL/GenBank/DDBJ databases">
        <authorList>
            <person name="Yamashiro T."/>
            <person name="Shiraishi A."/>
            <person name="Satake H."/>
            <person name="Nakayama K."/>
        </authorList>
    </citation>
    <scope>NUCLEOTIDE SEQUENCE</scope>
</reference>
<dbReference type="PROSITE" id="PS50103">
    <property type="entry name" value="ZF_C3H1"/>
    <property type="match status" value="1"/>
</dbReference>
<evidence type="ECO:0000256" key="1">
    <source>
        <dbReference type="PROSITE-ProRule" id="PRU00723"/>
    </source>
</evidence>
<accession>A0ABQ5F403</accession>
<name>A0ABQ5F403_9ASTR</name>
<comment type="caution">
    <text evidence="3">The sequence shown here is derived from an EMBL/GenBank/DDBJ whole genome shotgun (WGS) entry which is preliminary data.</text>
</comment>
<evidence type="ECO:0000313" key="3">
    <source>
        <dbReference type="EMBL" id="GJT58071.1"/>
    </source>
</evidence>
<keyword evidence="4" id="KW-1185">Reference proteome</keyword>
<feature type="zinc finger region" description="C3H1-type" evidence="1">
    <location>
        <begin position="214"/>
        <end position="240"/>
    </location>
</feature>
<feature type="domain" description="C3H1-type" evidence="2">
    <location>
        <begin position="214"/>
        <end position="240"/>
    </location>
</feature>
<dbReference type="Pfam" id="PF00642">
    <property type="entry name" value="zf-CCCH"/>
    <property type="match status" value="1"/>
</dbReference>
<organism evidence="3 4">
    <name type="scientific">Tanacetum coccineum</name>
    <dbReference type="NCBI Taxonomy" id="301880"/>
    <lineage>
        <taxon>Eukaryota</taxon>
        <taxon>Viridiplantae</taxon>
        <taxon>Streptophyta</taxon>
        <taxon>Embryophyta</taxon>
        <taxon>Tracheophyta</taxon>
        <taxon>Spermatophyta</taxon>
        <taxon>Magnoliopsida</taxon>
        <taxon>eudicotyledons</taxon>
        <taxon>Gunneridae</taxon>
        <taxon>Pentapetalae</taxon>
        <taxon>asterids</taxon>
        <taxon>campanulids</taxon>
        <taxon>Asterales</taxon>
        <taxon>Asteraceae</taxon>
        <taxon>Asteroideae</taxon>
        <taxon>Anthemideae</taxon>
        <taxon>Anthemidinae</taxon>
        <taxon>Tanacetum</taxon>
    </lineage>
</organism>
<dbReference type="InterPro" id="IPR000571">
    <property type="entry name" value="Znf_CCCH"/>
</dbReference>
<reference evidence="3" key="1">
    <citation type="journal article" date="2022" name="Int. J. Mol. Sci.">
        <title>Draft Genome of Tanacetum Coccineum: Genomic Comparison of Closely Related Tanacetum-Family Plants.</title>
        <authorList>
            <person name="Yamashiro T."/>
            <person name="Shiraishi A."/>
            <person name="Nakayama K."/>
            <person name="Satake H."/>
        </authorList>
    </citation>
    <scope>NUCLEOTIDE SEQUENCE</scope>
</reference>
<keyword evidence="1" id="KW-0863">Zinc-finger</keyword>
<evidence type="ECO:0000259" key="2">
    <source>
        <dbReference type="PROSITE" id="PS50103"/>
    </source>
</evidence>
<gene>
    <name evidence="3" type="ORF">Tco_0993125</name>
</gene>
<evidence type="ECO:0000313" key="4">
    <source>
        <dbReference type="Proteomes" id="UP001151760"/>
    </source>
</evidence>
<keyword evidence="1" id="KW-0479">Metal-binding</keyword>
<dbReference type="Gene3D" id="3.30.1370.210">
    <property type="match status" value="1"/>
</dbReference>
<dbReference type="Proteomes" id="UP001151760">
    <property type="component" value="Unassembled WGS sequence"/>
</dbReference>
<protein>
    <submittedName>
        <fullName evidence="3">Ribonuclease H-like domain-containing protein</fullName>
    </submittedName>
</protein>
<proteinExistence type="predicted"/>
<dbReference type="SMART" id="SM00356">
    <property type="entry name" value="ZnF_C3H1"/>
    <property type="match status" value="1"/>
</dbReference>
<sequence>MQIPNKMDKSYKVTDVTYRPIFEGHQRHLSPTTKRPHTMNIDNEEVGRHRGRYRLKLGSNPSLELSMQSLYGTDPLFNDILKFTALHGIERTIDPKNPSSPLSLLKILQHAIYSYESLGHSSSTVELRSLKLGDLSIDAYFWKIESLATILISLGSPVSSEDVLRLLSKACPTSTRTCVNSKSQSLPMDFTSSSPMLLMAQSGINHRSFTPQVKTLRPCYNFARGSCQFGGTCRFVHDPSMQAKSTSNSLWSSSSNLSGVSNNKDPSGSGWIIGMNTYT</sequence>